<evidence type="ECO:0000313" key="2">
    <source>
        <dbReference type="EMBL" id="QIS15700.1"/>
    </source>
</evidence>
<dbReference type="EMBL" id="CP046172">
    <property type="protein sequence ID" value="QIS15700.1"/>
    <property type="molecule type" value="Genomic_DNA"/>
</dbReference>
<accession>A0A6G9YRG5</accession>
<dbReference type="InterPro" id="IPR050583">
    <property type="entry name" value="Mycobacterial_A85_antigen"/>
</dbReference>
<feature type="signal peptide" evidence="1">
    <location>
        <begin position="1"/>
        <end position="31"/>
    </location>
</feature>
<gene>
    <name evidence="2" type="ORF">F5544_39405</name>
</gene>
<dbReference type="AlphaFoldDB" id="A0A6G9YRG5"/>
<evidence type="ECO:0000256" key="1">
    <source>
        <dbReference type="SAM" id="SignalP"/>
    </source>
</evidence>
<dbReference type="PANTHER" id="PTHR48098">
    <property type="entry name" value="ENTEROCHELIN ESTERASE-RELATED"/>
    <property type="match status" value="1"/>
</dbReference>
<dbReference type="KEGG" id="nah:F5544_39405"/>
<dbReference type="Proteomes" id="UP000503540">
    <property type="component" value="Chromosome"/>
</dbReference>
<reference evidence="2 3" key="1">
    <citation type="journal article" date="2019" name="ACS Chem. Biol.">
        <title>Identification and Mobilization of a Cryptic Antibiotic Biosynthesis Gene Locus from a Human-Pathogenic Nocardia Isolate.</title>
        <authorList>
            <person name="Herisse M."/>
            <person name="Ishida K."/>
            <person name="Porter J.L."/>
            <person name="Howden B."/>
            <person name="Hertweck C."/>
            <person name="Stinear T.P."/>
            <person name="Pidot S.J."/>
        </authorList>
    </citation>
    <scope>NUCLEOTIDE SEQUENCE [LARGE SCALE GENOMIC DNA]</scope>
    <source>
        <strain evidence="2 3">AUSMDU00012717</strain>
    </source>
</reference>
<feature type="chain" id="PRO_5026330808" evidence="1">
    <location>
        <begin position="32"/>
        <end position="347"/>
    </location>
</feature>
<dbReference type="InterPro" id="IPR029058">
    <property type="entry name" value="AB_hydrolase_fold"/>
</dbReference>
<sequence>MGVRRLTFRRLVLAAVVAAVSVGVGGNSASADPNPVSTSAKSPDGSYVERVEVKDDRNVRLYIHSAAMDAAIPLDVLRPADTSVPRPTLYLLNGAGGGVDDASWQKNTDALTFLSDKNINVVQVIGGQWSFYTDWLKDDPVLGPNKWKTYIAEELPPLVNAALGTNGVNAIAGLSMSGTSVLNFAIAKPGLWRSAAVYSGIAQTSDPIGQRMVKATVETWGGGDTTNMWGPTNSPLWAANDPILNAEKLRGTNLFVSTGSGIPGAYDVPGNKFRMEAPIDTPKVVALGAIIEMGVNWSTHNLQNRLNQLDIPGTFVYRDTGTHSWGYWQDDLHTSWPVLAQGLYSAP</sequence>
<dbReference type="PANTHER" id="PTHR48098:SF1">
    <property type="entry name" value="DIACYLGLYCEROL ACYLTRANSFERASE_MYCOLYLTRANSFERASE AG85A"/>
    <property type="match status" value="1"/>
</dbReference>
<organism evidence="2 3">
    <name type="scientific">Nocardia arthritidis</name>
    <dbReference type="NCBI Taxonomy" id="228602"/>
    <lineage>
        <taxon>Bacteria</taxon>
        <taxon>Bacillati</taxon>
        <taxon>Actinomycetota</taxon>
        <taxon>Actinomycetes</taxon>
        <taxon>Mycobacteriales</taxon>
        <taxon>Nocardiaceae</taxon>
        <taxon>Nocardia</taxon>
    </lineage>
</organism>
<proteinExistence type="predicted"/>
<dbReference type="InterPro" id="IPR000801">
    <property type="entry name" value="Esterase-like"/>
</dbReference>
<protein>
    <submittedName>
        <fullName evidence="2">Esterase family protein</fullName>
    </submittedName>
</protein>
<dbReference type="Pfam" id="PF00756">
    <property type="entry name" value="Esterase"/>
    <property type="match status" value="1"/>
</dbReference>
<name>A0A6G9YRG5_9NOCA</name>
<keyword evidence="3" id="KW-1185">Reference proteome</keyword>
<keyword evidence="1" id="KW-0732">Signal</keyword>
<dbReference type="SUPFAM" id="SSF53474">
    <property type="entry name" value="alpha/beta-Hydrolases"/>
    <property type="match status" value="1"/>
</dbReference>
<dbReference type="Gene3D" id="3.40.50.1820">
    <property type="entry name" value="alpha/beta hydrolase"/>
    <property type="match status" value="1"/>
</dbReference>
<dbReference type="GO" id="GO:0016747">
    <property type="term" value="F:acyltransferase activity, transferring groups other than amino-acyl groups"/>
    <property type="evidence" value="ECO:0007669"/>
    <property type="project" value="TreeGrafter"/>
</dbReference>
<evidence type="ECO:0000313" key="3">
    <source>
        <dbReference type="Proteomes" id="UP000503540"/>
    </source>
</evidence>